<dbReference type="GO" id="GO:0044781">
    <property type="term" value="P:bacterial-type flagellum organization"/>
    <property type="evidence" value="ECO:0007669"/>
    <property type="project" value="UniProtKB-KW"/>
</dbReference>
<dbReference type="RefSeq" id="WP_072965477.1">
    <property type="nucleotide sequence ID" value="NZ_FRAJ01000003.1"/>
</dbReference>
<name>A0A1M6LCB8_9FIRM</name>
<dbReference type="InterPro" id="IPR005648">
    <property type="entry name" value="FlgD"/>
</dbReference>
<dbReference type="STRING" id="1121266.SAMN02745883_00155"/>
<evidence type="ECO:0000313" key="5">
    <source>
        <dbReference type="Proteomes" id="UP000184082"/>
    </source>
</evidence>
<gene>
    <name evidence="4" type="ORF">SAMN02745883_00155</name>
</gene>
<accession>A0A1M6LCB8</accession>
<evidence type="ECO:0000313" key="4">
    <source>
        <dbReference type="EMBL" id="SHJ68826.1"/>
    </source>
</evidence>
<dbReference type="Proteomes" id="UP000184082">
    <property type="component" value="Unassembled WGS sequence"/>
</dbReference>
<keyword evidence="4" id="KW-0969">Cilium</keyword>
<reference evidence="4 5" key="1">
    <citation type="submission" date="2016-11" db="EMBL/GenBank/DDBJ databases">
        <authorList>
            <person name="Jaros S."/>
            <person name="Januszkiewicz K."/>
            <person name="Wedrychowicz H."/>
        </authorList>
    </citation>
    <scope>NUCLEOTIDE SEQUENCE [LARGE SCALE GENOMIC DNA]</scope>
    <source>
        <strain evidence="4 5">DSM 14501</strain>
    </source>
</reference>
<comment type="similarity">
    <text evidence="1">Belongs to the FlgD family.</text>
</comment>
<evidence type="ECO:0000256" key="3">
    <source>
        <dbReference type="SAM" id="MobiDB-lite"/>
    </source>
</evidence>
<dbReference type="AlphaFoldDB" id="A0A1M6LCB8"/>
<proteinExistence type="inferred from homology"/>
<dbReference type="Pfam" id="PF03963">
    <property type="entry name" value="FlgD"/>
    <property type="match status" value="1"/>
</dbReference>
<keyword evidence="4" id="KW-0966">Cell projection</keyword>
<feature type="region of interest" description="Disordered" evidence="3">
    <location>
        <begin position="1"/>
        <end position="25"/>
    </location>
</feature>
<dbReference type="EMBL" id="FRAJ01000003">
    <property type="protein sequence ID" value="SHJ68826.1"/>
    <property type="molecule type" value="Genomic_DNA"/>
</dbReference>
<keyword evidence="4" id="KW-0282">Flagellum</keyword>
<evidence type="ECO:0000256" key="1">
    <source>
        <dbReference type="ARBA" id="ARBA00010577"/>
    </source>
</evidence>
<sequence>MNSSIMNISNKSNLTNSNRSESKKKGNLDKNAFLNLLITQLKYQDPLNPVEDKEFIAQMAQFSSLEQLQEINKKMDDTGKLLNSIKELIDSQNTRLNEKLESLEDTMLESFDSLNKSILNLDKSYQKNIDNTSKTVNELININKAIEIYNTDTE</sequence>
<feature type="compositionally biased region" description="Low complexity" evidence="3">
    <location>
        <begin position="1"/>
        <end position="13"/>
    </location>
</feature>
<evidence type="ECO:0000256" key="2">
    <source>
        <dbReference type="ARBA" id="ARBA00022795"/>
    </source>
</evidence>
<keyword evidence="2" id="KW-1005">Bacterial flagellum biogenesis</keyword>
<keyword evidence="5" id="KW-1185">Reference proteome</keyword>
<organism evidence="4 5">
    <name type="scientific">Caminicella sporogenes DSM 14501</name>
    <dbReference type="NCBI Taxonomy" id="1121266"/>
    <lineage>
        <taxon>Bacteria</taxon>
        <taxon>Bacillati</taxon>
        <taxon>Bacillota</taxon>
        <taxon>Clostridia</taxon>
        <taxon>Peptostreptococcales</taxon>
        <taxon>Caminicellaceae</taxon>
        <taxon>Caminicella</taxon>
    </lineage>
</organism>
<protein>
    <submittedName>
        <fullName evidence="4">Flagellar basal-body rod modification protein FlgD</fullName>
    </submittedName>
</protein>